<dbReference type="Gene3D" id="3.80.10.10">
    <property type="entry name" value="Ribonuclease Inhibitor"/>
    <property type="match status" value="1"/>
</dbReference>
<protein>
    <submittedName>
        <fullName evidence="2">Uncharacterized protein</fullName>
    </submittedName>
</protein>
<accession>A0A9P5TQ28</accession>
<gene>
    <name evidence="2" type="ORF">CPB84DRAFT_535100</name>
</gene>
<proteinExistence type="predicted"/>
<organism evidence="2 3">
    <name type="scientific">Gymnopilus junonius</name>
    <name type="common">Spectacular rustgill mushroom</name>
    <name type="synonym">Gymnopilus spectabilis subsp. junonius</name>
    <dbReference type="NCBI Taxonomy" id="109634"/>
    <lineage>
        <taxon>Eukaryota</taxon>
        <taxon>Fungi</taxon>
        <taxon>Dikarya</taxon>
        <taxon>Basidiomycota</taxon>
        <taxon>Agaricomycotina</taxon>
        <taxon>Agaricomycetes</taxon>
        <taxon>Agaricomycetidae</taxon>
        <taxon>Agaricales</taxon>
        <taxon>Agaricineae</taxon>
        <taxon>Hymenogastraceae</taxon>
        <taxon>Gymnopilus</taxon>
    </lineage>
</organism>
<evidence type="ECO:0000256" key="1">
    <source>
        <dbReference type="SAM" id="MobiDB-lite"/>
    </source>
</evidence>
<keyword evidence="3" id="KW-1185">Reference proteome</keyword>
<dbReference type="EMBL" id="JADNYJ010000020">
    <property type="protein sequence ID" value="KAF8905947.1"/>
    <property type="molecule type" value="Genomic_DNA"/>
</dbReference>
<dbReference type="Proteomes" id="UP000724874">
    <property type="component" value="Unassembled WGS sequence"/>
</dbReference>
<evidence type="ECO:0000313" key="2">
    <source>
        <dbReference type="EMBL" id="KAF8905947.1"/>
    </source>
</evidence>
<feature type="compositionally biased region" description="Low complexity" evidence="1">
    <location>
        <begin position="13"/>
        <end position="26"/>
    </location>
</feature>
<name>A0A9P5TQ28_GYMJU</name>
<sequence>MSYSSEDWQDIISNSSSRETVSSVRSLTADPSSEASLQIQEYTDSKVPDHGESIVKSVFPMEKWLPTVKAWRTLTSFASILKQIPSRLVLESNEYRLEGYPTNLEWKKLQAYATTIKELSISDDDPKIPKVADSVYFLLGQCQGTVEPLFPSLSRLRIASTVPTSLPHIFLFFSPALKRVELMGLTDDARAALAIFLRRVGKETSLSHLILESTVSVPEIVKLLVNCRSLEALELRNTKEEWNISSLNSLSHLPKLKCLKLDATTVVNDSYRSADMATPEGQNMLFLNRGLQFHWKTFYINKHGLRPDTDVISEELIR</sequence>
<comment type="caution">
    <text evidence="2">The sequence shown here is derived from an EMBL/GenBank/DDBJ whole genome shotgun (WGS) entry which is preliminary data.</text>
</comment>
<dbReference type="InterPro" id="IPR032675">
    <property type="entry name" value="LRR_dom_sf"/>
</dbReference>
<evidence type="ECO:0000313" key="3">
    <source>
        <dbReference type="Proteomes" id="UP000724874"/>
    </source>
</evidence>
<dbReference type="OrthoDB" id="2997227at2759"/>
<dbReference type="AlphaFoldDB" id="A0A9P5TQ28"/>
<feature type="region of interest" description="Disordered" evidence="1">
    <location>
        <begin position="1"/>
        <end position="29"/>
    </location>
</feature>
<reference evidence="2" key="1">
    <citation type="submission" date="2020-11" db="EMBL/GenBank/DDBJ databases">
        <authorList>
            <consortium name="DOE Joint Genome Institute"/>
            <person name="Ahrendt S."/>
            <person name="Riley R."/>
            <person name="Andreopoulos W."/>
            <person name="LaButti K."/>
            <person name="Pangilinan J."/>
            <person name="Ruiz-duenas F.J."/>
            <person name="Barrasa J.M."/>
            <person name="Sanchez-Garcia M."/>
            <person name="Camarero S."/>
            <person name="Miyauchi S."/>
            <person name="Serrano A."/>
            <person name="Linde D."/>
            <person name="Babiker R."/>
            <person name="Drula E."/>
            <person name="Ayuso-Fernandez I."/>
            <person name="Pacheco R."/>
            <person name="Padilla G."/>
            <person name="Ferreira P."/>
            <person name="Barriuso J."/>
            <person name="Kellner H."/>
            <person name="Castanera R."/>
            <person name="Alfaro M."/>
            <person name="Ramirez L."/>
            <person name="Pisabarro A.G."/>
            <person name="Kuo A."/>
            <person name="Tritt A."/>
            <person name="Lipzen A."/>
            <person name="He G."/>
            <person name="Yan M."/>
            <person name="Ng V."/>
            <person name="Cullen D."/>
            <person name="Martin F."/>
            <person name="Rosso M.-N."/>
            <person name="Henrissat B."/>
            <person name="Hibbett D."/>
            <person name="Martinez A.T."/>
            <person name="Grigoriev I.V."/>
        </authorList>
    </citation>
    <scope>NUCLEOTIDE SEQUENCE</scope>
    <source>
        <strain evidence="2">AH 44721</strain>
    </source>
</reference>
<dbReference type="SUPFAM" id="SSF52047">
    <property type="entry name" value="RNI-like"/>
    <property type="match status" value="1"/>
</dbReference>